<accession>A0A8H4KUZ0</accession>
<organism evidence="1 2">
    <name type="scientific">Fusarium austroafricanum</name>
    <dbReference type="NCBI Taxonomy" id="2364996"/>
    <lineage>
        <taxon>Eukaryota</taxon>
        <taxon>Fungi</taxon>
        <taxon>Dikarya</taxon>
        <taxon>Ascomycota</taxon>
        <taxon>Pezizomycotina</taxon>
        <taxon>Sordariomycetes</taxon>
        <taxon>Hypocreomycetidae</taxon>
        <taxon>Hypocreales</taxon>
        <taxon>Nectriaceae</taxon>
        <taxon>Fusarium</taxon>
        <taxon>Fusarium concolor species complex</taxon>
    </lineage>
</organism>
<keyword evidence="2" id="KW-1185">Reference proteome</keyword>
<evidence type="ECO:0000313" key="2">
    <source>
        <dbReference type="Proteomes" id="UP000605986"/>
    </source>
</evidence>
<dbReference type="AlphaFoldDB" id="A0A8H4KUZ0"/>
<evidence type="ECO:0000313" key="1">
    <source>
        <dbReference type="EMBL" id="KAF4457960.1"/>
    </source>
</evidence>
<dbReference type="EMBL" id="JAADJG010000007">
    <property type="protein sequence ID" value="KAF4457960.1"/>
    <property type="molecule type" value="Genomic_DNA"/>
</dbReference>
<reference evidence="1" key="1">
    <citation type="submission" date="2020-01" db="EMBL/GenBank/DDBJ databases">
        <title>Identification and distribution of gene clusters putatively required for synthesis of sphingolipid metabolism inhibitors in phylogenetically diverse species of the filamentous fungus Fusarium.</title>
        <authorList>
            <person name="Kim H.-S."/>
            <person name="Busman M."/>
            <person name="Brown D.W."/>
            <person name="Divon H."/>
            <person name="Uhlig S."/>
            <person name="Proctor R.H."/>
        </authorList>
    </citation>
    <scope>NUCLEOTIDE SEQUENCE</scope>
    <source>
        <strain evidence="1">NRRL 53441</strain>
    </source>
</reference>
<sequence>MENNKFYVVKSSESSPMVDTLRTVADLNYDEVLTFFSFHLLPRSLGRQARCIRDFCDDTPSTRDDVRLNDLDKTLSYGGHHPIAWVSDRNWHPDPPKSCVDSHKPYDRVLGNKDLLSILQTSRVSINGHDVKTGPPRRIYINKPDGCSILALIRTTPPSQVPGFRELLANYITEAPKPVMSSREIFWWGSMSFVFSFNLPFFAISTQSQQDTRALCRGKRPLRARYDLSFLQLENSEHYFHEGVEPSSSELFLLEGVCSVVVTGQSSQYWTAACLNDDLYDDMDEPRLSTEEDTEPIDGETDPIILKVDYKPQSPRAYALAALATTLAKIVDYHKDIQDAFGTSLSYHATTPLNVSLQTRFRTG</sequence>
<name>A0A8H4KUZ0_9HYPO</name>
<gene>
    <name evidence="1" type="ORF">F53441_215</name>
</gene>
<protein>
    <submittedName>
        <fullName evidence="1">Uncharacterized protein</fullName>
    </submittedName>
</protein>
<proteinExistence type="predicted"/>
<comment type="caution">
    <text evidence="1">The sequence shown here is derived from an EMBL/GenBank/DDBJ whole genome shotgun (WGS) entry which is preliminary data.</text>
</comment>
<dbReference type="OrthoDB" id="5097863at2759"/>
<dbReference type="Proteomes" id="UP000605986">
    <property type="component" value="Unassembled WGS sequence"/>
</dbReference>